<dbReference type="EMBL" id="CP102294">
    <property type="protein sequence ID" value="UWN56605.1"/>
    <property type="molecule type" value="Genomic_DNA"/>
</dbReference>
<reference evidence="1" key="1">
    <citation type="journal article" date="2022" name="Cell">
        <title>Design, construction, and in vivo augmentation of a complex gut microbiome.</title>
        <authorList>
            <person name="Cheng A.G."/>
            <person name="Ho P.Y."/>
            <person name="Aranda-Diaz A."/>
            <person name="Jain S."/>
            <person name="Yu F.B."/>
            <person name="Meng X."/>
            <person name="Wang M."/>
            <person name="Iakiviak M."/>
            <person name="Nagashima K."/>
            <person name="Zhao A."/>
            <person name="Murugkar P."/>
            <person name="Patil A."/>
            <person name="Atabakhsh K."/>
            <person name="Weakley A."/>
            <person name="Yan J."/>
            <person name="Brumbaugh A.R."/>
            <person name="Higginbottom S."/>
            <person name="Dimas A."/>
            <person name="Shiver A.L."/>
            <person name="Deutschbauer A."/>
            <person name="Neff N."/>
            <person name="Sonnenburg J.L."/>
            <person name="Huang K.C."/>
            <person name="Fischbach M.A."/>
        </authorList>
    </citation>
    <scope>NUCLEOTIDE SEQUENCE</scope>
    <source>
        <strain evidence="1">AP11</strain>
    </source>
</reference>
<gene>
    <name evidence="1" type="ORF">NQ491_08055</name>
</gene>
<proteinExistence type="predicted"/>
<organism evidence="1 2">
    <name type="scientific">Alistipes ihumii AP11</name>
    <dbReference type="NCBI Taxonomy" id="1211813"/>
    <lineage>
        <taxon>Bacteria</taxon>
        <taxon>Pseudomonadati</taxon>
        <taxon>Bacteroidota</taxon>
        <taxon>Bacteroidia</taxon>
        <taxon>Bacteroidales</taxon>
        <taxon>Rikenellaceae</taxon>
        <taxon>Alistipes</taxon>
    </lineage>
</organism>
<dbReference type="Proteomes" id="UP001059295">
    <property type="component" value="Chromosome"/>
</dbReference>
<name>A0ABY5UX84_9BACT</name>
<dbReference type="RefSeq" id="WP_147524763.1">
    <property type="nucleotide sequence ID" value="NZ_CAPH01000018.1"/>
</dbReference>
<accession>A0ABY5UX84</accession>
<protein>
    <submittedName>
        <fullName evidence="1">Uncharacterized protein</fullName>
    </submittedName>
</protein>
<dbReference type="GeneID" id="82891679"/>
<keyword evidence="2" id="KW-1185">Reference proteome</keyword>
<evidence type="ECO:0000313" key="2">
    <source>
        <dbReference type="Proteomes" id="UP001059295"/>
    </source>
</evidence>
<sequence length="187" mass="22695">MLLFIYDMTIDHTTNVADRSKNYYELLIETRDYIDEHPNAYIYISDDRELRKKNRLEISTPWMLYTIRKRLDEEIKRIEKDEFLKLGVFPYMEKGYDIQLPPTLQMYYMAQKFKTLFEVLNLPEKRARYTRDTTDPVSYNKLLLISRLLYFCKFTKNTAFVVDDSSIKGIIQQYKGYRRCYTSKIYV</sequence>
<evidence type="ECO:0000313" key="1">
    <source>
        <dbReference type="EMBL" id="UWN56605.1"/>
    </source>
</evidence>